<dbReference type="Pfam" id="PF05631">
    <property type="entry name" value="MFS_5"/>
    <property type="match status" value="1"/>
</dbReference>
<evidence type="ECO:0000256" key="4">
    <source>
        <dbReference type="ARBA" id="ARBA00022448"/>
    </source>
</evidence>
<evidence type="ECO:0000256" key="5">
    <source>
        <dbReference type="ARBA" id="ARBA00022475"/>
    </source>
</evidence>
<evidence type="ECO:0000256" key="6">
    <source>
        <dbReference type="ARBA" id="ARBA00022692"/>
    </source>
</evidence>
<feature type="transmembrane region" description="Helical" evidence="13">
    <location>
        <begin position="429"/>
        <end position="450"/>
    </location>
</feature>
<comment type="subcellular location">
    <subcellularLocation>
        <location evidence="2">Cell membrane</location>
        <topology evidence="2">Multi-pass membrane protein</topology>
    </subcellularLocation>
</comment>
<accession>A0AAN6WHK3</accession>
<proteinExistence type="predicted"/>
<feature type="domain" description="Major facilitator superfamily (MFS) profile" evidence="15">
    <location>
        <begin position="51"/>
        <end position="453"/>
    </location>
</feature>
<feature type="transmembrane region" description="Helical" evidence="13">
    <location>
        <begin position="339"/>
        <end position="358"/>
    </location>
</feature>
<dbReference type="PROSITE" id="PS50850">
    <property type="entry name" value="MFS"/>
    <property type="match status" value="1"/>
</dbReference>
<dbReference type="GO" id="GO:0015098">
    <property type="term" value="F:molybdate ion transmembrane transporter activity"/>
    <property type="evidence" value="ECO:0007669"/>
    <property type="project" value="InterPro"/>
</dbReference>
<keyword evidence="4" id="KW-0813">Transport</keyword>
<keyword evidence="17" id="KW-1185">Reference proteome</keyword>
<evidence type="ECO:0000256" key="8">
    <source>
        <dbReference type="ARBA" id="ARBA00023065"/>
    </source>
</evidence>
<evidence type="ECO:0000313" key="16">
    <source>
        <dbReference type="EMBL" id="KAK4180257.1"/>
    </source>
</evidence>
<evidence type="ECO:0000256" key="3">
    <source>
        <dbReference type="ARBA" id="ARBA00021242"/>
    </source>
</evidence>
<sequence>MSSIYTLNLTALLALNGALFYSRQQSQDRLSSTSVSKDSTKANEDVCRVRSLLHSPLTPFLSVYTLAMASDWLQGPFLYPLYKDEHSLPPSTIPVLFTTGFLSGAISGSFIGSLTDTHGRKTACLAFCLIYSLSCLLTTSSSSLPVLFLGRILGGLGTSLLFTVFESFLISDFKSRGLEGRLGETFGVMSTVNSLVAIASGVGSEWLVGATQTKRSPFWLAAGVLGLAGGVISYSWKENYALPPKTDDSKKKKDAAEKTGRSSLSGVLSDPTILALGLSTTIFEGSMYLFVFFWAPALQSCSPAGTSLPYGVIFAAFMASTLASSLVFGKITERLPFSYLLLSLLGVSSFCFFLASSNTSSSQFTFWVFCLFEACVGMYFPTMGYLKGKLIDDNVRSQVYGFLRIPLNVFVVVALLITGRMEGGKAFVGVFRVCAGLLLLAAGGFWGLVVRRRGVDV</sequence>
<dbReference type="InterPro" id="IPR020846">
    <property type="entry name" value="MFS_dom"/>
</dbReference>
<feature type="transmembrane region" description="Helical" evidence="13">
    <location>
        <begin position="273"/>
        <end position="295"/>
    </location>
</feature>
<dbReference type="PANTHER" id="PTHR23516">
    <property type="entry name" value="SAM (S-ADENOSYL METHIONINE) TRANSPORTER"/>
    <property type="match status" value="1"/>
</dbReference>
<feature type="region of interest" description="Disordered" evidence="12">
    <location>
        <begin position="245"/>
        <end position="265"/>
    </location>
</feature>
<feature type="transmembrane region" description="Helical" evidence="13">
    <location>
        <begin position="91"/>
        <end position="111"/>
    </location>
</feature>
<evidence type="ECO:0000256" key="10">
    <source>
        <dbReference type="ARBA" id="ARBA00030646"/>
    </source>
</evidence>
<evidence type="ECO:0000259" key="15">
    <source>
        <dbReference type="PROSITE" id="PS50850"/>
    </source>
</evidence>
<dbReference type="SUPFAM" id="SSF103473">
    <property type="entry name" value="MFS general substrate transporter"/>
    <property type="match status" value="1"/>
</dbReference>
<feature type="transmembrane region" description="Helical" evidence="13">
    <location>
        <begin position="216"/>
        <end position="236"/>
    </location>
</feature>
<dbReference type="Gene3D" id="1.20.1250.20">
    <property type="entry name" value="MFS general substrate transporter like domains"/>
    <property type="match status" value="1"/>
</dbReference>
<feature type="transmembrane region" description="Helical" evidence="13">
    <location>
        <begin position="148"/>
        <end position="170"/>
    </location>
</feature>
<feature type="transmembrane region" description="Helical" evidence="13">
    <location>
        <begin position="123"/>
        <end position="142"/>
    </location>
</feature>
<comment type="function">
    <text evidence="1">Mediates high-affinity intracellular uptake of the rare oligo-element molybdenum.</text>
</comment>
<dbReference type="GO" id="GO:0005886">
    <property type="term" value="C:plasma membrane"/>
    <property type="evidence" value="ECO:0007669"/>
    <property type="project" value="UniProtKB-SubCell"/>
</dbReference>
<comment type="caution">
    <text evidence="16">The sequence shown here is derived from an EMBL/GenBank/DDBJ whole genome shotgun (WGS) entry which is preliminary data.</text>
</comment>
<keyword evidence="9 13" id="KW-0472">Membrane</keyword>
<dbReference type="EMBL" id="MU866101">
    <property type="protein sequence ID" value="KAK4180257.1"/>
    <property type="molecule type" value="Genomic_DNA"/>
</dbReference>
<evidence type="ECO:0000256" key="14">
    <source>
        <dbReference type="SAM" id="SignalP"/>
    </source>
</evidence>
<dbReference type="InterPro" id="IPR036259">
    <property type="entry name" value="MFS_trans_sf"/>
</dbReference>
<evidence type="ECO:0000256" key="2">
    <source>
        <dbReference type="ARBA" id="ARBA00004651"/>
    </source>
</evidence>
<evidence type="ECO:0000256" key="11">
    <source>
        <dbReference type="ARBA" id="ARBA00032555"/>
    </source>
</evidence>
<dbReference type="AlphaFoldDB" id="A0AAN6WHK3"/>
<evidence type="ECO:0000256" key="13">
    <source>
        <dbReference type="SAM" id="Phobius"/>
    </source>
</evidence>
<gene>
    <name evidence="16" type="ORF">QBC36DRAFT_297717</name>
</gene>
<feature type="transmembrane region" description="Helical" evidence="13">
    <location>
        <begin position="307"/>
        <end position="327"/>
    </location>
</feature>
<dbReference type="Proteomes" id="UP001302321">
    <property type="component" value="Unassembled WGS sequence"/>
</dbReference>
<dbReference type="GO" id="GO:0006811">
    <property type="term" value="P:monoatomic ion transport"/>
    <property type="evidence" value="ECO:0007669"/>
    <property type="project" value="UniProtKB-KW"/>
</dbReference>
<protein>
    <recommendedName>
        <fullName evidence="3">Molybdate-anion transporter</fullName>
    </recommendedName>
    <alternativeName>
        <fullName evidence="10">Major facilitator superfamily domain-containing protein 5</fullName>
    </alternativeName>
    <alternativeName>
        <fullName evidence="11">Molybdate transporter 2 homolog</fullName>
    </alternativeName>
</protein>
<organism evidence="16 17">
    <name type="scientific">Triangularia setosa</name>
    <dbReference type="NCBI Taxonomy" id="2587417"/>
    <lineage>
        <taxon>Eukaryota</taxon>
        <taxon>Fungi</taxon>
        <taxon>Dikarya</taxon>
        <taxon>Ascomycota</taxon>
        <taxon>Pezizomycotina</taxon>
        <taxon>Sordariomycetes</taxon>
        <taxon>Sordariomycetidae</taxon>
        <taxon>Sordariales</taxon>
        <taxon>Podosporaceae</taxon>
        <taxon>Triangularia</taxon>
    </lineage>
</organism>
<reference evidence="16" key="1">
    <citation type="journal article" date="2023" name="Mol. Phylogenet. Evol.">
        <title>Genome-scale phylogeny and comparative genomics of the fungal order Sordariales.</title>
        <authorList>
            <person name="Hensen N."/>
            <person name="Bonometti L."/>
            <person name="Westerberg I."/>
            <person name="Brannstrom I.O."/>
            <person name="Guillou S."/>
            <person name="Cros-Aarteil S."/>
            <person name="Calhoun S."/>
            <person name="Haridas S."/>
            <person name="Kuo A."/>
            <person name="Mondo S."/>
            <person name="Pangilinan J."/>
            <person name="Riley R."/>
            <person name="LaButti K."/>
            <person name="Andreopoulos B."/>
            <person name="Lipzen A."/>
            <person name="Chen C."/>
            <person name="Yan M."/>
            <person name="Daum C."/>
            <person name="Ng V."/>
            <person name="Clum A."/>
            <person name="Steindorff A."/>
            <person name="Ohm R.A."/>
            <person name="Martin F."/>
            <person name="Silar P."/>
            <person name="Natvig D.O."/>
            <person name="Lalanne C."/>
            <person name="Gautier V."/>
            <person name="Ament-Velasquez S.L."/>
            <person name="Kruys A."/>
            <person name="Hutchinson M.I."/>
            <person name="Powell A.J."/>
            <person name="Barry K."/>
            <person name="Miller A.N."/>
            <person name="Grigoriev I.V."/>
            <person name="Debuchy R."/>
            <person name="Gladieux P."/>
            <person name="Hiltunen Thoren M."/>
            <person name="Johannesson H."/>
        </authorList>
    </citation>
    <scope>NUCLEOTIDE SEQUENCE</scope>
    <source>
        <strain evidence="16">CBS 892.96</strain>
    </source>
</reference>
<keyword evidence="8" id="KW-0406">Ion transport</keyword>
<reference evidence="16" key="2">
    <citation type="submission" date="2023-05" db="EMBL/GenBank/DDBJ databases">
        <authorList>
            <consortium name="Lawrence Berkeley National Laboratory"/>
            <person name="Steindorff A."/>
            <person name="Hensen N."/>
            <person name="Bonometti L."/>
            <person name="Westerberg I."/>
            <person name="Brannstrom I.O."/>
            <person name="Guillou S."/>
            <person name="Cros-Aarteil S."/>
            <person name="Calhoun S."/>
            <person name="Haridas S."/>
            <person name="Kuo A."/>
            <person name="Mondo S."/>
            <person name="Pangilinan J."/>
            <person name="Riley R."/>
            <person name="Labutti K."/>
            <person name="Andreopoulos B."/>
            <person name="Lipzen A."/>
            <person name="Chen C."/>
            <person name="Yanf M."/>
            <person name="Daum C."/>
            <person name="Ng V."/>
            <person name="Clum A."/>
            <person name="Ohm R."/>
            <person name="Martin F."/>
            <person name="Silar P."/>
            <person name="Natvig D."/>
            <person name="Lalanne C."/>
            <person name="Gautier V."/>
            <person name="Ament-Velasquez S.L."/>
            <person name="Kruys A."/>
            <person name="Hutchinson M.I."/>
            <person name="Powell A.J."/>
            <person name="Barry K."/>
            <person name="Miller A.N."/>
            <person name="Grigoriev I.V."/>
            <person name="Debuchy R."/>
            <person name="Gladieux P."/>
            <person name="Thoren M.H."/>
            <person name="Johannesson H."/>
        </authorList>
    </citation>
    <scope>NUCLEOTIDE SEQUENCE</scope>
    <source>
        <strain evidence="16">CBS 892.96</strain>
    </source>
</reference>
<feature type="transmembrane region" description="Helical" evidence="13">
    <location>
        <begin position="182"/>
        <end position="204"/>
    </location>
</feature>
<feature type="signal peptide" evidence="14">
    <location>
        <begin position="1"/>
        <end position="24"/>
    </location>
</feature>
<evidence type="ECO:0000256" key="1">
    <source>
        <dbReference type="ARBA" id="ARBA00003019"/>
    </source>
</evidence>
<keyword evidence="6 13" id="KW-0812">Transmembrane</keyword>
<keyword evidence="14" id="KW-0732">Signal</keyword>
<feature type="compositionally biased region" description="Basic and acidic residues" evidence="12">
    <location>
        <begin position="245"/>
        <end position="260"/>
    </location>
</feature>
<feature type="transmembrane region" description="Helical" evidence="13">
    <location>
        <begin position="364"/>
        <end position="386"/>
    </location>
</feature>
<feature type="transmembrane region" description="Helical" evidence="13">
    <location>
        <begin position="398"/>
        <end position="417"/>
    </location>
</feature>
<feature type="chain" id="PRO_5042957980" description="Molybdate-anion transporter" evidence="14">
    <location>
        <begin position="25"/>
        <end position="457"/>
    </location>
</feature>
<name>A0AAN6WHK3_9PEZI</name>
<dbReference type="InterPro" id="IPR008509">
    <property type="entry name" value="MOT2/MFSD5"/>
</dbReference>
<evidence type="ECO:0000313" key="17">
    <source>
        <dbReference type="Proteomes" id="UP001302321"/>
    </source>
</evidence>
<evidence type="ECO:0000256" key="9">
    <source>
        <dbReference type="ARBA" id="ARBA00023136"/>
    </source>
</evidence>
<evidence type="ECO:0000256" key="7">
    <source>
        <dbReference type="ARBA" id="ARBA00022989"/>
    </source>
</evidence>
<keyword evidence="5" id="KW-1003">Cell membrane</keyword>
<evidence type="ECO:0000256" key="12">
    <source>
        <dbReference type="SAM" id="MobiDB-lite"/>
    </source>
</evidence>
<dbReference type="PANTHER" id="PTHR23516:SF1">
    <property type="entry name" value="MOLYBDATE-ANION TRANSPORTER"/>
    <property type="match status" value="1"/>
</dbReference>
<keyword evidence="7 13" id="KW-1133">Transmembrane helix</keyword>